<evidence type="ECO:0000313" key="3">
    <source>
        <dbReference type="EMBL" id="WPB87292.1"/>
    </source>
</evidence>
<dbReference type="RefSeq" id="WP_318651245.1">
    <property type="nucleotide sequence ID" value="NZ_CP137852.1"/>
</dbReference>
<feature type="chain" id="PRO_5045506005" evidence="1">
    <location>
        <begin position="23"/>
        <end position="199"/>
    </location>
</feature>
<protein>
    <submittedName>
        <fullName evidence="3">Fasciclin domain-containing protein</fullName>
    </submittedName>
</protein>
<accession>A0ABZ0PPB8</accession>
<dbReference type="Pfam" id="PF02469">
    <property type="entry name" value="Fasciclin"/>
    <property type="match status" value="1"/>
</dbReference>
<dbReference type="EMBL" id="CP137852">
    <property type="protein sequence ID" value="WPB87292.1"/>
    <property type="molecule type" value="Genomic_DNA"/>
</dbReference>
<feature type="domain" description="FAS1" evidence="2">
    <location>
        <begin position="36"/>
        <end position="197"/>
    </location>
</feature>
<evidence type="ECO:0000313" key="4">
    <source>
        <dbReference type="Proteomes" id="UP001305521"/>
    </source>
</evidence>
<keyword evidence="4" id="KW-1185">Reference proteome</keyword>
<name>A0ABZ0PPB8_9PROT</name>
<organism evidence="3 4">
    <name type="scientific">Sediminicoccus rosea</name>
    <dbReference type="NCBI Taxonomy" id="1225128"/>
    <lineage>
        <taxon>Bacteria</taxon>
        <taxon>Pseudomonadati</taxon>
        <taxon>Pseudomonadota</taxon>
        <taxon>Alphaproteobacteria</taxon>
        <taxon>Acetobacterales</taxon>
        <taxon>Roseomonadaceae</taxon>
        <taxon>Sediminicoccus</taxon>
    </lineage>
</organism>
<dbReference type="Proteomes" id="UP001305521">
    <property type="component" value="Chromosome"/>
</dbReference>
<keyword evidence="1" id="KW-0732">Signal</keyword>
<evidence type="ECO:0000259" key="2">
    <source>
        <dbReference type="PROSITE" id="PS50213"/>
    </source>
</evidence>
<dbReference type="InterPro" id="IPR036378">
    <property type="entry name" value="FAS1_dom_sf"/>
</dbReference>
<gene>
    <name evidence="3" type="ORF">R9Z33_10500</name>
</gene>
<evidence type="ECO:0000256" key="1">
    <source>
        <dbReference type="SAM" id="SignalP"/>
    </source>
</evidence>
<sequence>MPQRRLFLLGATAALLPATLFAQPRAQGVVPGLVQPTNVVDALAAAGNYDNFIEMISRAGLVETLRGAGPYTVLAPNNAAMARMPNSLREMLDPSTGGSGAQRQDPDRVRLLAFGNMHIIEGRYPMEMMLGRTTQVRTRNGNQVEFNGGQGNLVQARIVGDSGFGVGGINIPLSPITLGSREIICSNGIVLPISEPLIQ</sequence>
<dbReference type="SUPFAM" id="SSF82153">
    <property type="entry name" value="FAS1 domain"/>
    <property type="match status" value="1"/>
</dbReference>
<proteinExistence type="predicted"/>
<reference evidence="3 4" key="1">
    <citation type="submission" date="2023-11" db="EMBL/GenBank/DDBJ databases">
        <title>Arctic aerobic anoxygenic photoheterotroph Sediminicoccus rosea KRV36 adapts its photosynthesis to long days of polar summer.</title>
        <authorList>
            <person name="Tomasch J."/>
            <person name="Kopejtka K."/>
            <person name="Bily T."/>
            <person name="Gardiner A.T."/>
            <person name="Gardian Z."/>
            <person name="Shivaramu S."/>
            <person name="Koblizek M."/>
            <person name="Engelhardt F."/>
            <person name="Kaftan D."/>
        </authorList>
    </citation>
    <scope>NUCLEOTIDE SEQUENCE [LARGE SCALE GENOMIC DNA]</scope>
    <source>
        <strain evidence="3 4">R-30</strain>
    </source>
</reference>
<dbReference type="PROSITE" id="PS50213">
    <property type="entry name" value="FAS1"/>
    <property type="match status" value="1"/>
</dbReference>
<dbReference type="InterPro" id="IPR000782">
    <property type="entry name" value="FAS1_domain"/>
</dbReference>
<dbReference type="Gene3D" id="2.30.180.10">
    <property type="entry name" value="FAS1 domain"/>
    <property type="match status" value="1"/>
</dbReference>
<feature type="signal peptide" evidence="1">
    <location>
        <begin position="1"/>
        <end position="22"/>
    </location>
</feature>